<reference evidence="1" key="2">
    <citation type="journal article" date="2022" name="New Phytol.">
        <title>Evolutionary transition to the ectomycorrhizal habit in the genomes of a hyperdiverse lineage of mushroom-forming fungi.</title>
        <authorList>
            <person name="Looney B."/>
            <person name="Miyauchi S."/>
            <person name="Morin E."/>
            <person name="Drula E."/>
            <person name="Courty P.E."/>
            <person name="Kohler A."/>
            <person name="Kuo A."/>
            <person name="LaButti K."/>
            <person name="Pangilinan J."/>
            <person name="Lipzen A."/>
            <person name="Riley R."/>
            <person name="Andreopoulos W."/>
            <person name="He G."/>
            <person name="Johnson J."/>
            <person name="Nolan M."/>
            <person name="Tritt A."/>
            <person name="Barry K.W."/>
            <person name="Grigoriev I.V."/>
            <person name="Nagy L.G."/>
            <person name="Hibbett D."/>
            <person name="Henrissat B."/>
            <person name="Matheny P.B."/>
            <person name="Labbe J."/>
            <person name="Martin F.M."/>
        </authorList>
    </citation>
    <scope>NUCLEOTIDE SEQUENCE</scope>
    <source>
        <strain evidence="1">HHB10654</strain>
    </source>
</reference>
<dbReference type="EMBL" id="MU277209">
    <property type="protein sequence ID" value="KAI0062091.1"/>
    <property type="molecule type" value="Genomic_DNA"/>
</dbReference>
<reference evidence="1" key="1">
    <citation type="submission" date="2021-03" db="EMBL/GenBank/DDBJ databases">
        <authorList>
            <consortium name="DOE Joint Genome Institute"/>
            <person name="Ahrendt S."/>
            <person name="Looney B.P."/>
            <person name="Miyauchi S."/>
            <person name="Morin E."/>
            <person name="Drula E."/>
            <person name="Courty P.E."/>
            <person name="Chicoki N."/>
            <person name="Fauchery L."/>
            <person name="Kohler A."/>
            <person name="Kuo A."/>
            <person name="Labutti K."/>
            <person name="Pangilinan J."/>
            <person name="Lipzen A."/>
            <person name="Riley R."/>
            <person name="Andreopoulos W."/>
            <person name="He G."/>
            <person name="Johnson J."/>
            <person name="Barry K.W."/>
            <person name="Grigoriev I.V."/>
            <person name="Nagy L."/>
            <person name="Hibbett D."/>
            <person name="Henrissat B."/>
            <person name="Matheny P.B."/>
            <person name="Labbe J."/>
            <person name="Martin F."/>
        </authorList>
    </citation>
    <scope>NUCLEOTIDE SEQUENCE</scope>
    <source>
        <strain evidence="1">HHB10654</strain>
    </source>
</reference>
<accession>A0ACB8T243</accession>
<organism evidence="1 2">
    <name type="scientific">Artomyces pyxidatus</name>
    <dbReference type="NCBI Taxonomy" id="48021"/>
    <lineage>
        <taxon>Eukaryota</taxon>
        <taxon>Fungi</taxon>
        <taxon>Dikarya</taxon>
        <taxon>Basidiomycota</taxon>
        <taxon>Agaricomycotina</taxon>
        <taxon>Agaricomycetes</taxon>
        <taxon>Russulales</taxon>
        <taxon>Auriscalpiaceae</taxon>
        <taxon>Artomyces</taxon>
    </lineage>
</organism>
<gene>
    <name evidence="1" type="ORF">BV25DRAFT_1916380</name>
</gene>
<dbReference type="Proteomes" id="UP000814140">
    <property type="component" value="Unassembled WGS sequence"/>
</dbReference>
<comment type="caution">
    <text evidence="1">The sequence shown here is derived from an EMBL/GenBank/DDBJ whole genome shotgun (WGS) entry which is preliminary data.</text>
</comment>
<evidence type="ECO:0000313" key="2">
    <source>
        <dbReference type="Proteomes" id="UP000814140"/>
    </source>
</evidence>
<evidence type="ECO:0000313" key="1">
    <source>
        <dbReference type="EMBL" id="KAI0062091.1"/>
    </source>
</evidence>
<name>A0ACB8T243_9AGAM</name>
<proteinExistence type="predicted"/>
<sequence>MATSKPQPPYPHHLGLPLLSIGGSDLNTCWLETDVTDDEIGNYPYELAPPSRATRGKNALVGSVRNVIVSSAIAHGAHSMSAGDVWIKTQSPTSISVFMGTEGWVDWRGNAYTHMLRHPLLPDRHLWFSFAAEFAWIKKSGLSSKRAQWKREGNGSGEYMLKRGRVGENGEPSQANVEDIIAIMKIPPYERWHHLKQYHTVQNSKKRKRRSGSELARDGEDFAGRGADGVVHQSSNPFQVTEVSEGSAPTRRRSPNRAYPSLSNGDIYAVDNGQGSEHGRRSRTRLWDEVDPRQWPSRAGHISWRNGLTTVGPYAGVVLNQEDADVYAVKKMAMAWDAVEGDDVKRSPVIYMKWEELRMEECRITIEDALSRNKTVVVEDWTFDGPGISYDAQGLSRLCGSLSLPIQYHCAAKRINERALGKRRINAQIGTTISEFLRLSNTQDACGNLLDAPQAAGVTPPFIEAIADDVWAWKVNANVGYEEAGLALDGSGEYFNDSPRIEAMEKARNAVEDPVENNVGPRFANIDCFTFRHWDIISMAGYYTWPRHDANGFCTWVSVRDGANMIRLFDKAAASGSSQSYETPEYEVFVVVLERGSTVIMPPGAWHETYAPVNTIISGGHFLCYNALHLTQWSRFYDHKDLTGTNIDHPGLRRNIARMAIGLRHRRHPINKRAFMALASMVKDEASYRAGRGGPPPSVSLNEDDIEMVVAYRVIRTVCDFNCIDIGSVERDALMFGVNWDDPGTETVRLDCLN</sequence>
<protein>
    <submittedName>
        <fullName evidence="1">Uncharacterized protein</fullName>
    </submittedName>
</protein>
<keyword evidence="2" id="KW-1185">Reference proteome</keyword>